<dbReference type="NCBIfam" id="NF004044">
    <property type="entry name" value="PRK05561.1"/>
    <property type="match status" value="1"/>
</dbReference>
<dbReference type="GO" id="GO:0003677">
    <property type="term" value="F:DNA binding"/>
    <property type="evidence" value="ECO:0007669"/>
    <property type="project" value="UniProtKB-UniRule"/>
</dbReference>
<feature type="region of interest" description="Disordered" evidence="8">
    <location>
        <begin position="782"/>
        <end position="824"/>
    </location>
</feature>
<dbReference type="PANTHER" id="PTHR43493">
    <property type="entry name" value="DNA GYRASE/TOPOISOMERASE SUBUNIT A"/>
    <property type="match status" value="1"/>
</dbReference>
<dbReference type="GO" id="GO:0006265">
    <property type="term" value="P:DNA topological change"/>
    <property type="evidence" value="ECO:0007669"/>
    <property type="project" value="UniProtKB-UniRule"/>
</dbReference>
<evidence type="ECO:0000256" key="8">
    <source>
        <dbReference type="SAM" id="MobiDB-lite"/>
    </source>
</evidence>
<evidence type="ECO:0000256" key="5">
    <source>
        <dbReference type="ARBA" id="ARBA00023125"/>
    </source>
</evidence>
<dbReference type="EC" id="5.6.2.2" evidence="3"/>
<organism evidence="10 11">
    <name type="scientific">Actinocorallia herbida</name>
    <dbReference type="NCBI Taxonomy" id="58109"/>
    <lineage>
        <taxon>Bacteria</taxon>
        <taxon>Bacillati</taxon>
        <taxon>Actinomycetota</taxon>
        <taxon>Actinomycetes</taxon>
        <taxon>Streptosporangiales</taxon>
        <taxon>Thermomonosporaceae</taxon>
        <taxon>Actinocorallia</taxon>
    </lineage>
</organism>
<dbReference type="GO" id="GO:0009330">
    <property type="term" value="C:DNA topoisomerase type II (double strand cut, ATP-hydrolyzing) complex"/>
    <property type="evidence" value="ECO:0007669"/>
    <property type="project" value="TreeGrafter"/>
</dbReference>
<evidence type="ECO:0000256" key="3">
    <source>
        <dbReference type="ARBA" id="ARBA00012895"/>
    </source>
</evidence>
<dbReference type="Pfam" id="PF03989">
    <property type="entry name" value="DNA_gyraseA_C"/>
    <property type="match status" value="1"/>
</dbReference>
<dbReference type="PANTHER" id="PTHR43493:SF5">
    <property type="entry name" value="DNA GYRASE SUBUNIT A, CHLOROPLASTIC_MITOCHONDRIAL"/>
    <property type="match status" value="1"/>
</dbReference>
<keyword evidence="5 7" id="KW-0238">DNA-binding</keyword>
<comment type="caution">
    <text evidence="10">The sequence shown here is derived from an EMBL/GenBank/DDBJ whole genome shotgun (WGS) entry which is preliminary data.</text>
</comment>
<dbReference type="GO" id="GO:0034335">
    <property type="term" value="F:DNA negative supercoiling activity"/>
    <property type="evidence" value="ECO:0007669"/>
    <property type="project" value="UniProtKB-ARBA"/>
</dbReference>
<dbReference type="InterPro" id="IPR013757">
    <property type="entry name" value="Topo_IIA_A_a_sf"/>
</dbReference>
<feature type="domain" description="Topo IIA-type catalytic" evidence="9">
    <location>
        <begin position="45"/>
        <end position="513"/>
    </location>
</feature>
<evidence type="ECO:0000256" key="4">
    <source>
        <dbReference type="ARBA" id="ARBA00023029"/>
    </source>
</evidence>
<evidence type="ECO:0000313" key="11">
    <source>
        <dbReference type="Proteomes" id="UP000272400"/>
    </source>
</evidence>
<dbReference type="RefSeq" id="WP_246053156.1">
    <property type="nucleotide sequence ID" value="NZ_RJKE01000001.1"/>
</dbReference>
<evidence type="ECO:0000256" key="2">
    <source>
        <dbReference type="ARBA" id="ARBA00008263"/>
    </source>
</evidence>
<dbReference type="Gene3D" id="3.30.1360.40">
    <property type="match status" value="1"/>
</dbReference>
<accession>A0A3N1D778</accession>
<dbReference type="GO" id="GO:0005524">
    <property type="term" value="F:ATP binding"/>
    <property type="evidence" value="ECO:0007669"/>
    <property type="project" value="InterPro"/>
</dbReference>
<reference evidence="10 11" key="1">
    <citation type="submission" date="2018-11" db="EMBL/GenBank/DDBJ databases">
        <title>Sequencing the genomes of 1000 actinobacteria strains.</title>
        <authorList>
            <person name="Klenk H.-P."/>
        </authorList>
    </citation>
    <scope>NUCLEOTIDE SEQUENCE [LARGE SCALE GENOMIC DNA]</scope>
    <source>
        <strain evidence="10 11">DSM 44254</strain>
    </source>
</reference>
<evidence type="ECO:0000259" key="9">
    <source>
        <dbReference type="PROSITE" id="PS52040"/>
    </source>
</evidence>
<sequence length="824" mass="89002">MAARRSAQTPPPEDFEENIVDIDVAEEMRGSFLEYAYSVIYSRALPDARDGLKPVQRRILYSMNSMGLRPDRGHVKCARVVGEVMGKLHPHGDSAIYDAMVRLAQPWAMRMRMVDGHGNFGSLGGDDAPAAMRYTEARMSPQAMSMVTGLDEDTVEFRPNYDGQELEPEVLPAAFPNLLVNGASGIAVGMATNMAPHNLGEVVSAARHLLAHPDATLEDLMRFVPGPDLPTGGRIVGLDGVRDAYAKGRGTFKTRATVHVESVTPRRKGLIVTELPYNVGPERVVAKIKDMVQAKKLNGIADLKDLTDRTTGLRLVIEIKNGFHPEAVLEDLYRLTPMEETFGINNVALVDGQPKTLGLRELLQVYVDHRLEVVRRRSAYRRRRREERLHLVAGLMVALLNIGEVIQVIRSSDDTGQARTRLMQVFELSEIQAQYILDTPLRRLTRFDRLELEKERETLEKEIAELTAILESQPKLRALVSKELAAVAKEFATPRRTVLLESGGQAQVAAMPLEVKDDPCLVLLSSTGLLARTTEPNPLPDDGPRAAHDVLTSVISTTARGEFGIVTSAGRLVKANVIDLPTLPPSASPPSLAGGAPVAEFVTLEPEETVVGLGDLSEDGPGLALGTEQGVVKRVLNDYPANRDEFEVITLKDGDRVVAAVQLESEEHDLVFISDDSQLLRYPASNVRPQGRPAGGMAGIKLTPGAKVIFFGVLDPDRPSVVVTVAGSTDALEGTQLGAAKVSDYAEFPPKGRATGGVRSHRFLKGENTVILAWAGPMPASAATAAGQPADLPPELGRRDGSGTPLPVALTAIGGSIGPRTPAE</sequence>
<keyword evidence="11" id="KW-1185">Reference proteome</keyword>
<evidence type="ECO:0000256" key="6">
    <source>
        <dbReference type="ARBA" id="ARBA00023235"/>
    </source>
</evidence>
<dbReference type="InterPro" id="IPR013758">
    <property type="entry name" value="Topo_IIA_A/C_ab"/>
</dbReference>
<dbReference type="Gene3D" id="3.90.199.10">
    <property type="entry name" value="Topoisomerase II, domain 5"/>
    <property type="match status" value="1"/>
</dbReference>
<comment type="catalytic activity">
    <reaction evidence="1 7">
        <text>ATP-dependent breakage, passage and rejoining of double-stranded DNA.</text>
        <dbReference type="EC" id="5.6.2.2"/>
    </reaction>
</comment>
<protein>
    <recommendedName>
        <fullName evidence="3">DNA topoisomerase (ATP-hydrolyzing)</fullName>
        <ecNumber evidence="3">5.6.2.2</ecNumber>
    </recommendedName>
</protein>
<dbReference type="FunFam" id="1.10.268.10:FF:000001">
    <property type="entry name" value="DNA gyrase subunit A"/>
    <property type="match status" value="1"/>
</dbReference>
<keyword evidence="6 7" id="KW-0413">Isomerase</keyword>
<evidence type="ECO:0000256" key="1">
    <source>
        <dbReference type="ARBA" id="ARBA00000185"/>
    </source>
</evidence>
<dbReference type="SUPFAM" id="SSF56719">
    <property type="entry name" value="Type II DNA topoisomerase"/>
    <property type="match status" value="1"/>
</dbReference>
<dbReference type="Gene3D" id="2.120.10.90">
    <property type="entry name" value="DNA gyrase/topoisomerase IV, subunit A, C-terminal"/>
    <property type="match status" value="1"/>
</dbReference>
<dbReference type="InterPro" id="IPR006691">
    <property type="entry name" value="GyrA/parC_rep"/>
</dbReference>
<dbReference type="GO" id="GO:0005737">
    <property type="term" value="C:cytoplasm"/>
    <property type="evidence" value="ECO:0007669"/>
    <property type="project" value="TreeGrafter"/>
</dbReference>
<evidence type="ECO:0000256" key="7">
    <source>
        <dbReference type="PROSITE-ProRule" id="PRU01384"/>
    </source>
</evidence>
<comment type="similarity">
    <text evidence="2">Belongs to the type II topoisomerase GyrA/ParC subunit family.</text>
</comment>
<gene>
    <name evidence="10" type="ORF">EDD29_7077</name>
</gene>
<name>A0A3N1D778_9ACTN</name>
<dbReference type="InterPro" id="IPR013760">
    <property type="entry name" value="Topo_IIA-like_dom_sf"/>
</dbReference>
<dbReference type="Proteomes" id="UP000272400">
    <property type="component" value="Unassembled WGS sequence"/>
</dbReference>
<keyword evidence="4 7" id="KW-0799">Topoisomerase</keyword>
<feature type="active site" description="O-(5'-phospho-DNA)-tyrosine intermediate" evidence="7">
    <location>
        <position position="134"/>
    </location>
</feature>
<dbReference type="InterPro" id="IPR050220">
    <property type="entry name" value="Type_II_DNA_Topoisomerases"/>
</dbReference>
<dbReference type="Gene3D" id="1.10.268.10">
    <property type="entry name" value="Topoisomerase, domain 3"/>
    <property type="match status" value="1"/>
</dbReference>
<proteinExistence type="inferred from homology"/>
<dbReference type="PROSITE" id="PS52040">
    <property type="entry name" value="TOPO_IIA"/>
    <property type="match status" value="1"/>
</dbReference>
<dbReference type="SMART" id="SM00434">
    <property type="entry name" value="TOP4c"/>
    <property type="match status" value="1"/>
</dbReference>
<dbReference type="EMBL" id="RJKE01000001">
    <property type="protein sequence ID" value="ROO89387.1"/>
    <property type="molecule type" value="Genomic_DNA"/>
</dbReference>
<dbReference type="InterPro" id="IPR035516">
    <property type="entry name" value="Gyrase/topoIV_suA_C"/>
</dbReference>
<dbReference type="CDD" id="cd00187">
    <property type="entry name" value="TOP4c"/>
    <property type="match status" value="1"/>
</dbReference>
<dbReference type="Pfam" id="PF00521">
    <property type="entry name" value="DNA_topoisoIV"/>
    <property type="match status" value="1"/>
</dbReference>
<dbReference type="FunFam" id="3.30.1360.40:FF:000002">
    <property type="entry name" value="DNA gyrase subunit A"/>
    <property type="match status" value="1"/>
</dbReference>
<dbReference type="InterPro" id="IPR002205">
    <property type="entry name" value="Topo_IIA_dom_A"/>
</dbReference>
<evidence type="ECO:0000313" key="10">
    <source>
        <dbReference type="EMBL" id="ROO89387.1"/>
    </source>
</evidence>
<dbReference type="AlphaFoldDB" id="A0A3N1D778"/>
<dbReference type="SUPFAM" id="SSF101904">
    <property type="entry name" value="GyrA/ParC C-terminal domain-like"/>
    <property type="match status" value="1"/>
</dbReference>